<dbReference type="Gene3D" id="3.40.50.11350">
    <property type="match status" value="1"/>
</dbReference>
<evidence type="ECO:0000313" key="1">
    <source>
        <dbReference type="EMBL" id="QHT04247.1"/>
    </source>
</evidence>
<accession>A0A6C0CJ94</accession>
<proteinExistence type="predicted"/>
<dbReference type="EMBL" id="MN739425">
    <property type="protein sequence ID" value="QHT04247.1"/>
    <property type="molecule type" value="Genomic_DNA"/>
</dbReference>
<protein>
    <submittedName>
        <fullName evidence="1">Uncharacterized protein</fullName>
    </submittedName>
</protein>
<dbReference type="AlphaFoldDB" id="A0A6C0CJ94"/>
<sequence length="300" mass="35374">MRNIIYECGLPNTLSGGFGDRLMGIASCLSLCDKTNSNLLIKWDDFKLNEFFDYEKYDYYKYNIHGKTEKIVNHSVNKLKDIFSKKSFHCDNLIINTNQNIWQFIHEFDNIQKYEDYSHHLFKRIFEQILKPNKSIQYKIDNIINNNELIGIQLRFGDVFMNQESKQMNSPQRDHFPLGINIENIKNMILGIISRESEKKIFITSDINLNKIIDIKKLNNLIYLDEPPVHIERSTNKNNMEKCFLDFILLCKCNKLYITYQSNFGRIPAIIVNKNLFGIHNVENNLIIKDLTIKELACKK</sequence>
<organism evidence="1">
    <name type="scientific">viral metagenome</name>
    <dbReference type="NCBI Taxonomy" id="1070528"/>
    <lineage>
        <taxon>unclassified sequences</taxon>
        <taxon>metagenomes</taxon>
        <taxon>organismal metagenomes</taxon>
    </lineage>
</organism>
<reference evidence="1" key="1">
    <citation type="journal article" date="2020" name="Nature">
        <title>Giant virus diversity and host interactions through global metagenomics.</title>
        <authorList>
            <person name="Schulz F."/>
            <person name="Roux S."/>
            <person name="Paez-Espino D."/>
            <person name="Jungbluth S."/>
            <person name="Walsh D.A."/>
            <person name="Denef V.J."/>
            <person name="McMahon K.D."/>
            <person name="Konstantinidis K.T."/>
            <person name="Eloe-Fadrosh E.A."/>
            <person name="Kyrpides N.C."/>
            <person name="Woyke T."/>
        </authorList>
    </citation>
    <scope>NUCLEOTIDE SEQUENCE</scope>
    <source>
        <strain evidence="1">GVMAG-M-3300021185-45</strain>
    </source>
</reference>
<name>A0A6C0CJ94_9ZZZZ</name>